<dbReference type="EMBL" id="JAGGNH010000010">
    <property type="protein sequence ID" value="KAJ0962479.1"/>
    <property type="molecule type" value="Genomic_DNA"/>
</dbReference>
<evidence type="ECO:0000313" key="2">
    <source>
        <dbReference type="Proteomes" id="UP001085076"/>
    </source>
</evidence>
<sequence>MSGFEWSHKELGNIHTRLENEKVGCIVTSVLSNENHDFLRMVINTVGNIGGREFAKSLVPDVQRLLLYYGVDESYKLSNIPTSGDPMYGHIEVVYFMEGLSNCLIDIAGNYCLWSTSCLPDLQPTL</sequence>
<keyword evidence="2" id="KW-1185">Reference proteome</keyword>
<name>A0A9D5H445_9LILI</name>
<reference evidence="1" key="1">
    <citation type="submission" date="2021-03" db="EMBL/GenBank/DDBJ databases">
        <authorList>
            <person name="Li Z."/>
            <person name="Yang C."/>
        </authorList>
    </citation>
    <scope>NUCLEOTIDE SEQUENCE</scope>
    <source>
        <strain evidence="1">Dzin_1.0</strain>
        <tissue evidence="1">Leaf</tissue>
    </source>
</reference>
<dbReference type="AlphaFoldDB" id="A0A9D5H445"/>
<evidence type="ECO:0000313" key="1">
    <source>
        <dbReference type="EMBL" id="KAJ0962479.1"/>
    </source>
</evidence>
<proteinExistence type="predicted"/>
<organism evidence="1 2">
    <name type="scientific">Dioscorea zingiberensis</name>
    <dbReference type="NCBI Taxonomy" id="325984"/>
    <lineage>
        <taxon>Eukaryota</taxon>
        <taxon>Viridiplantae</taxon>
        <taxon>Streptophyta</taxon>
        <taxon>Embryophyta</taxon>
        <taxon>Tracheophyta</taxon>
        <taxon>Spermatophyta</taxon>
        <taxon>Magnoliopsida</taxon>
        <taxon>Liliopsida</taxon>
        <taxon>Dioscoreales</taxon>
        <taxon>Dioscoreaceae</taxon>
        <taxon>Dioscorea</taxon>
    </lineage>
</organism>
<gene>
    <name evidence="1" type="ORF">J5N97_030307</name>
</gene>
<dbReference type="Proteomes" id="UP001085076">
    <property type="component" value="Miscellaneous, Linkage group lg10"/>
</dbReference>
<dbReference type="OrthoDB" id="413467at2759"/>
<reference evidence="1" key="2">
    <citation type="journal article" date="2022" name="Hortic Res">
        <title>The genome of Dioscorea zingiberensis sheds light on the biosynthesis, origin and evolution of the medicinally important diosgenin saponins.</title>
        <authorList>
            <person name="Li Y."/>
            <person name="Tan C."/>
            <person name="Li Z."/>
            <person name="Guo J."/>
            <person name="Li S."/>
            <person name="Chen X."/>
            <person name="Wang C."/>
            <person name="Dai X."/>
            <person name="Yang H."/>
            <person name="Song W."/>
            <person name="Hou L."/>
            <person name="Xu J."/>
            <person name="Tong Z."/>
            <person name="Xu A."/>
            <person name="Yuan X."/>
            <person name="Wang W."/>
            <person name="Yang Q."/>
            <person name="Chen L."/>
            <person name="Sun Z."/>
            <person name="Wang K."/>
            <person name="Pan B."/>
            <person name="Chen J."/>
            <person name="Bao Y."/>
            <person name="Liu F."/>
            <person name="Qi X."/>
            <person name="Gang D.R."/>
            <person name="Wen J."/>
            <person name="Li J."/>
        </authorList>
    </citation>
    <scope>NUCLEOTIDE SEQUENCE</scope>
    <source>
        <strain evidence="1">Dzin_1.0</strain>
    </source>
</reference>
<protein>
    <submittedName>
        <fullName evidence="1">Uncharacterized protein</fullName>
    </submittedName>
</protein>
<accession>A0A9D5H445</accession>
<comment type="caution">
    <text evidence="1">The sequence shown here is derived from an EMBL/GenBank/DDBJ whole genome shotgun (WGS) entry which is preliminary data.</text>
</comment>